<name>A0ABN5XY29_MYCME</name>
<protein>
    <submittedName>
        <fullName evidence="1">Uncharacterized protein</fullName>
    </submittedName>
</protein>
<evidence type="ECO:0000313" key="2">
    <source>
        <dbReference type="Proteomes" id="UP000465622"/>
    </source>
</evidence>
<reference evidence="1 2" key="1">
    <citation type="journal article" date="2019" name="Emerg. Microbes Infect.">
        <title>Comprehensive subspecies identification of 175 nontuberculous mycobacteria species based on 7547 genomic profiles.</title>
        <authorList>
            <person name="Matsumoto Y."/>
            <person name="Kinjo T."/>
            <person name="Motooka D."/>
            <person name="Nabeya D."/>
            <person name="Jung N."/>
            <person name="Uechi K."/>
            <person name="Horii T."/>
            <person name="Iida T."/>
            <person name="Fujita J."/>
            <person name="Nakamura S."/>
        </authorList>
    </citation>
    <scope>NUCLEOTIDE SEQUENCE [LARGE SCALE GENOMIC DNA]</scope>
    <source>
        <strain evidence="1 2">JCM 12375</strain>
    </source>
</reference>
<keyword evidence="2" id="KW-1185">Reference proteome</keyword>
<sequence>MHVWDFDAMTIARARPDDDTVMRWDGDAVSIVSVIDYPRIGHGFGVVLDTPGVDGCVTIRTSSDVVRIERAAS</sequence>
<organism evidence="1 2">
    <name type="scientific">Mycolicibacterium mageritense</name>
    <name type="common">Mycobacterium mageritense</name>
    <dbReference type="NCBI Taxonomy" id="53462"/>
    <lineage>
        <taxon>Bacteria</taxon>
        <taxon>Bacillati</taxon>
        <taxon>Actinomycetota</taxon>
        <taxon>Actinomycetes</taxon>
        <taxon>Mycobacteriales</taxon>
        <taxon>Mycobacteriaceae</taxon>
        <taxon>Mycolicibacterium</taxon>
    </lineage>
</organism>
<dbReference type="Proteomes" id="UP000465622">
    <property type="component" value="Chromosome"/>
</dbReference>
<evidence type="ECO:0000313" key="1">
    <source>
        <dbReference type="EMBL" id="BBX30730.1"/>
    </source>
</evidence>
<proteinExistence type="predicted"/>
<accession>A0ABN5XY29</accession>
<gene>
    <name evidence="1" type="ORF">MMAGJ_00120</name>
</gene>
<dbReference type="EMBL" id="AP022567">
    <property type="protein sequence ID" value="BBX30730.1"/>
    <property type="molecule type" value="Genomic_DNA"/>
</dbReference>